<evidence type="ECO:0000313" key="3">
    <source>
        <dbReference type="Proteomes" id="UP001140094"/>
    </source>
</evidence>
<dbReference type="Proteomes" id="UP001140094">
    <property type="component" value="Unassembled WGS sequence"/>
</dbReference>
<keyword evidence="3" id="KW-1185">Reference proteome</keyword>
<evidence type="ECO:0000313" key="2">
    <source>
        <dbReference type="EMBL" id="KAJ2806982.1"/>
    </source>
</evidence>
<comment type="caution">
    <text evidence="2">The sequence shown here is derived from an EMBL/GenBank/DDBJ whole genome shotgun (WGS) entry which is preliminary data.</text>
</comment>
<dbReference type="OrthoDB" id="5521370at2759"/>
<proteinExistence type="predicted"/>
<name>A0A9W8HZI6_9FUNG</name>
<reference evidence="2" key="1">
    <citation type="submission" date="2022-07" db="EMBL/GenBank/DDBJ databases">
        <title>Phylogenomic reconstructions and comparative analyses of Kickxellomycotina fungi.</title>
        <authorList>
            <person name="Reynolds N.K."/>
            <person name="Stajich J.E."/>
            <person name="Barry K."/>
            <person name="Grigoriev I.V."/>
            <person name="Crous P."/>
            <person name="Smith M.E."/>
        </authorList>
    </citation>
    <scope>NUCLEOTIDE SEQUENCE</scope>
    <source>
        <strain evidence="2">NRRL 1565</strain>
    </source>
</reference>
<accession>A0A9W8HZI6</accession>
<dbReference type="EMBL" id="JANBUO010000146">
    <property type="protein sequence ID" value="KAJ2806982.1"/>
    <property type="molecule type" value="Genomic_DNA"/>
</dbReference>
<evidence type="ECO:0000256" key="1">
    <source>
        <dbReference type="SAM" id="MobiDB-lite"/>
    </source>
</evidence>
<gene>
    <name evidence="2" type="ORF">H4R20_001474</name>
</gene>
<dbReference type="AlphaFoldDB" id="A0A9W8HZI6"/>
<sequence length="659" mass="74802">MKHPKEKSQNRRRRRQLLEGVFAVVFEQLVKTDIPLDPRLRRESLVDRLYELQPLAGVCRSWRRAILPTFYQSAVFCVKEVPCGRSDDSSKCSSTSSAQETGNNSPNYNVRTNLKLIVDGMNERYVRQLSIDMLGDISPNALVTVLSEAGFDSMWWLGIERLRITHWHGFILRKPIYDSESLARLNSYLLHTLPNLSSVKYRSPDDRRYYHEFLLDGLLSSTLCQLRHVRLVSGFHPEMGSTAFLRNLTSLTLRCPVLTNAAHLPMIFAETLENLHMGFSSADTIWDRFYTTGTGGGIRFNRLRTLVLEYMPPNGADTKQSLYARTKSLYDDCYNAISDTGSIYNDASHACSEVEPSVHGSDDDDDNATLLDPNSPTNMLFCKQLDANEKMRPAFPVLQNLSICKYSDSISRVLRYFSVENIPFVSIRDVSRGWSNLRASSIAALSGLRIHIAPRTLATKRDEHQYQTWINQLFSVSSRMASLQLDAQTSMPITLPDVIGLSNLASLSFSFRVDLGTIPSLLSRLPYLQTLAMHVHPWSSLQLRNQGIIGCDQYELLAQMPPLSRSLRSLVAYVGLEPNDDYDRGIISESATECDENPTVIDHELTWLLARIPSLERFKSDESTSQSVSRRIKELLDRTNAVPHHLTHLSDLKLEVWKY</sequence>
<feature type="region of interest" description="Disordered" evidence="1">
    <location>
        <begin position="83"/>
        <end position="106"/>
    </location>
</feature>
<organism evidence="2 3">
    <name type="scientific">Coemansia guatemalensis</name>
    <dbReference type="NCBI Taxonomy" id="2761395"/>
    <lineage>
        <taxon>Eukaryota</taxon>
        <taxon>Fungi</taxon>
        <taxon>Fungi incertae sedis</taxon>
        <taxon>Zoopagomycota</taxon>
        <taxon>Kickxellomycotina</taxon>
        <taxon>Kickxellomycetes</taxon>
        <taxon>Kickxellales</taxon>
        <taxon>Kickxellaceae</taxon>
        <taxon>Coemansia</taxon>
    </lineage>
</organism>
<protein>
    <submittedName>
        <fullName evidence="2">Uncharacterized protein</fullName>
    </submittedName>
</protein>